<dbReference type="PANTHER" id="PTHR42894:SF1">
    <property type="entry name" value="N-(5'-PHOSPHORIBOSYL)ANTHRANILATE ISOMERASE"/>
    <property type="match status" value="1"/>
</dbReference>
<dbReference type="Proteomes" id="UP001597301">
    <property type="component" value="Unassembled WGS sequence"/>
</dbReference>
<dbReference type="RefSeq" id="WP_380772775.1">
    <property type="nucleotide sequence ID" value="NZ_JBHUEO010000009.1"/>
</dbReference>
<organism evidence="11 12">
    <name type="scientific">Siminovitchia sediminis</name>
    <dbReference type="NCBI Taxonomy" id="1274353"/>
    <lineage>
        <taxon>Bacteria</taxon>
        <taxon>Bacillati</taxon>
        <taxon>Bacillota</taxon>
        <taxon>Bacilli</taxon>
        <taxon>Bacillales</taxon>
        <taxon>Bacillaceae</taxon>
        <taxon>Siminovitchia</taxon>
    </lineage>
</organism>
<dbReference type="HAMAP" id="MF_00135">
    <property type="entry name" value="PRAI"/>
    <property type="match status" value="1"/>
</dbReference>
<evidence type="ECO:0000256" key="1">
    <source>
        <dbReference type="ARBA" id="ARBA00001164"/>
    </source>
</evidence>
<comment type="caution">
    <text evidence="11">The sequence shown here is derived from an EMBL/GenBank/DDBJ whole genome shotgun (WGS) entry which is preliminary data.</text>
</comment>
<dbReference type="InterPro" id="IPR001240">
    <property type="entry name" value="PRAI_dom"/>
</dbReference>
<name>A0ABW4KJ51_9BACI</name>
<evidence type="ECO:0000256" key="5">
    <source>
        <dbReference type="ARBA" id="ARBA00022605"/>
    </source>
</evidence>
<protein>
    <recommendedName>
        <fullName evidence="4 9">N-(5'-phosphoribosyl)anthranilate isomerase</fullName>
        <shortName evidence="9">PRAI</shortName>
        <ecNumber evidence="3 9">5.3.1.24</ecNumber>
    </recommendedName>
</protein>
<dbReference type="CDD" id="cd00405">
    <property type="entry name" value="PRAI"/>
    <property type="match status" value="1"/>
</dbReference>
<dbReference type="Pfam" id="PF00697">
    <property type="entry name" value="PRAI"/>
    <property type="match status" value="1"/>
</dbReference>
<dbReference type="EC" id="5.3.1.24" evidence="3 9"/>
<keyword evidence="8 9" id="KW-0413">Isomerase</keyword>
<sequence length="202" mass="21869">MKVKVCGITTQEAADTACKSGVDMLGFVFAESSRRIDPEAAKAIVDQLPARVSAVGVFVNETVETIEHIARTVGLDVVQLHGDESPALCKQLSYPVIKAFTIREKGDVLRLAAYDCDYYLVDSPGMKYRGGSGNTFDWSLLQGENLQREKLILAGGLNQNNVKDACKQVKPAAVDVSSGVETNGKKDTKKIIDFIQTAKSID</sequence>
<keyword evidence="7 9" id="KW-0057">Aromatic amino acid biosynthesis</keyword>
<dbReference type="InterPro" id="IPR013785">
    <property type="entry name" value="Aldolase_TIM"/>
</dbReference>
<evidence type="ECO:0000313" key="11">
    <source>
        <dbReference type="EMBL" id="MFD1706198.1"/>
    </source>
</evidence>
<evidence type="ECO:0000256" key="3">
    <source>
        <dbReference type="ARBA" id="ARBA00012572"/>
    </source>
</evidence>
<evidence type="ECO:0000256" key="9">
    <source>
        <dbReference type="HAMAP-Rule" id="MF_00135"/>
    </source>
</evidence>
<reference evidence="12" key="1">
    <citation type="journal article" date="2019" name="Int. J. Syst. Evol. Microbiol.">
        <title>The Global Catalogue of Microorganisms (GCM) 10K type strain sequencing project: providing services to taxonomists for standard genome sequencing and annotation.</title>
        <authorList>
            <consortium name="The Broad Institute Genomics Platform"/>
            <consortium name="The Broad Institute Genome Sequencing Center for Infectious Disease"/>
            <person name="Wu L."/>
            <person name="Ma J."/>
        </authorList>
    </citation>
    <scope>NUCLEOTIDE SEQUENCE [LARGE SCALE GENOMIC DNA]</scope>
    <source>
        <strain evidence="12">CGMCC 1.12295</strain>
    </source>
</reference>
<dbReference type="Gene3D" id="3.20.20.70">
    <property type="entry name" value="Aldolase class I"/>
    <property type="match status" value="1"/>
</dbReference>
<dbReference type="InterPro" id="IPR044643">
    <property type="entry name" value="TrpF_fam"/>
</dbReference>
<keyword evidence="5 9" id="KW-0028">Amino-acid biosynthesis</keyword>
<comment type="catalytic activity">
    <reaction evidence="1 9">
        <text>N-(5-phospho-beta-D-ribosyl)anthranilate = 1-(2-carboxyphenylamino)-1-deoxy-D-ribulose 5-phosphate</text>
        <dbReference type="Rhea" id="RHEA:21540"/>
        <dbReference type="ChEBI" id="CHEBI:18277"/>
        <dbReference type="ChEBI" id="CHEBI:58613"/>
        <dbReference type="EC" id="5.3.1.24"/>
    </reaction>
</comment>
<comment type="similarity">
    <text evidence="9">Belongs to the TrpF family.</text>
</comment>
<dbReference type="InterPro" id="IPR011060">
    <property type="entry name" value="RibuloseP-bd_barrel"/>
</dbReference>
<comment type="pathway">
    <text evidence="2 9">Amino-acid biosynthesis; L-tryptophan biosynthesis; L-tryptophan from chorismate: step 3/5.</text>
</comment>
<evidence type="ECO:0000256" key="4">
    <source>
        <dbReference type="ARBA" id="ARBA00022272"/>
    </source>
</evidence>
<dbReference type="GO" id="GO:0004640">
    <property type="term" value="F:phosphoribosylanthranilate isomerase activity"/>
    <property type="evidence" value="ECO:0007669"/>
    <property type="project" value="UniProtKB-EC"/>
</dbReference>
<dbReference type="PANTHER" id="PTHR42894">
    <property type="entry name" value="N-(5'-PHOSPHORIBOSYL)ANTHRANILATE ISOMERASE"/>
    <property type="match status" value="1"/>
</dbReference>
<gene>
    <name evidence="9" type="primary">trpF</name>
    <name evidence="11" type="ORF">ACFSCZ_05430</name>
</gene>
<proteinExistence type="inferred from homology"/>
<dbReference type="NCBIfam" id="NF002300">
    <property type="entry name" value="PRK01222.1-7"/>
    <property type="match status" value="1"/>
</dbReference>
<keyword evidence="12" id="KW-1185">Reference proteome</keyword>
<evidence type="ECO:0000259" key="10">
    <source>
        <dbReference type="Pfam" id="PF00697"/>
    </source>
</evidence>
<evidence type="ECO:0000256" key="7">
    <source>
        <dbReference type="ARBA" id="ARBA00023141"/>
    </source>
</evidence>
<evidence type="ECO:0000256" key="6">
    <source>
        <dbReference type="ARBA" id="ARBA00022822"/>
    </source>
</evidence>
<evidence type="ECO:0000256" key="2">
    <source>
        <dbReference type="ARBA" id="ARBA00004664"/>
    </source>
</evidence>
<dbReference type="NCBIfam" id="NF002298">
    <property type="entry name" value="PRK01222.1-4"/>
    <property type="match status" value="1"/>
</dbReference>
<evidence type="ECO:0000256" key="8">
    <source>
        <dbReference type="ARBA" id="ARBA00023235"/>
    </source>
</evidence>
<dbReference type="EMBL" id="JBHUEO010000009">
    <property type="protein sequence ID" value="MFD1706198.1"/>
    <property type="molecule type" value="Genomic_DNA"/>
</dbReference>
<dbReference type="SUPFAM" id="SSF51366">
    <property type="entry name" value="Ribulose-phoshate binding barrel"/>
    <property type="match status" value="1"/>
</dbReference>
<evidence type="ECO:0000313" key="12">
    <source>
        <dbReference type="Proteomes" id="UP001597301"/>
    </source>
</evidence>
<accession>A0ABW4KJ51</accession>
<keyword evidence="6 9" id="KW-0822">Tryptophan biosynthesis</keyword>
<feature type="domain" description="N-(5'phosphoribosyl) anthranilate isomerase (PRAI)" evidence="10">
    <location>
        <begin position="3"/>
        <end position="196"/>
    </location>
</feature>